<feature type="compositionally biased region" description="Basic and acidic residues" evidence="4">
    <location>
        <begin position="252"/>
        <end position="267"/>
    </location>
</feature>
<evidence type="ECO:0000313" key="5">
    <source>
        <dbReference type="EMBL" id="KAF9454247.1"/>
    </source>
</evidence>
<dbReference type="EMBL" id="MU151055">
    <property type="protein sequence ID" value="KAF9454247.1"/>
    <property type="molecule type" value="Genomic_DNA"/>
</dbReference>
<dbReference type="SMART" id="SM00320">
    <property type="entry name" value="WD40"/>
    <property type="match status" value="3"/>
</dbReference>
<feature type="compositionally biased region" description="Acidic residues" evidence="4">
    <location>
        <begin position="268"/>
        <end position="281"/>
    </location>
</feature>
<dbReference type="SUPFAM" id="SSF50978">
    <property type="entry name" value="WD40 repeat-like"/>
    <property type="match status" value="1"/>
</dbReference>
<dbReference type="Gene3D" id="2.130.10.10">
    <property type="entry name" value="YVTN repeat-like/Quinoprotein amine dehydrogenase"/>
    <property type="match status" value="1"/>
</dbReference>
<organism evidence="5 6">
    <name type="scientific">Macrolepiota fuliginosa MF-IS2</name>
    <dbReference type="NCBI Taxonomy" id="1400762"/>
    <lineage>
        <taxon>Eukaryota</taxon>
        <taxon>Fungi</taxon>
        <taxon>Dikarya</taxon>
        <taxon>Basidiomycota</taxon>
        <taxon>Agaricomycotina</taxon>
        <taxon>Agaricomycetes</taxon>
        <taxon>Agaricomycetidae</taxon>
        <taxon>Agaricales</taxon>
        <taxon>Agaricineae</taxon>
        <taxon>Agaricaceae</taxon>
        <taxon>Macrolepiota</taxon>
    </lineage>
</organism>
<feature type="region of interest" description="Disordered" evidence="4">
    <location>
        <begin position="150"/>
        <end position="187"/>
    </location>
</feature>
<feature type="region of interest" description="Disordered" evidence="4">
    <location>
        <begin position="1"/>
        <end position="27"/>
    </location>
</feature>
<feature type="compositionally biased region" description="Basic and acidic residues" evidence="4">
    <location>
        <begin position="59"/>
        <end position="89"/>
    </location>
</feature>
<proteinExistence type="predicted"/>
<dbReference type="Proteomes" id="UP000807342">
    <property type="component" value="Unassembled WGS sequence"/>
</dbReference>
<feature type="repeat" description="WD" evidence="3">
    <location>
        <begin position="463"/>
        <end position="488"/>
    </location>
</feature>
<comment type="caution">
    <text evidence="5">The sequence shown here is derived from an EMBL/GenBank/DDBJ whole genome shotgun (WGS) entry which is preliminary data.</text>
</comment>
<dbReference type="Pfam" id="PF00400">
    <property type="entry name" value="WD40"/>
    <property type="match status" value="3"/>
</dbReference>
<name>A0A9P5XMK5_9AGAR</name>
<dbReference type="InterPro" id="IPR036322">
    <property type="entry name" value="WD40_repeat_dom_sf"/>
</dbReference>
<sequence length="797" mass="89001">MNRPPQRKQTSREVIDVDAPLPPIDLTGSDDEIVCTGATSQIVCTGASWDTTGSLQWKRENEWRRQEERKRAELRERQRAREREWERRQQGNATASTNGSGGMRSNVLPGAGGSARSSIAMIASTSKVRTSSAGPLSTIRPEIEHLGTRIQNWRDSESPRKRPRISVEGQHAQPAPTPVPANPETHEPTYKSEFEYESIDATMDTGFATSSYEPTITPITSFRLTPQFQPTTRPIRPARRKFPQDFIIPKVEPNHDPDIDVEPKFEPDASDEDEEVRSDEEYERIHSGYDIHDEPRWKEPKQNTARLETIIGSIKDWTISDNASTKEQKRRFDTSRPGKKVRPSGNMFVWDLLGQIRQPASATKSMQKPSVLKRGPTYGRILPEKAMHVQASFKVAPGAINRIEQHGGWLAIGSSCIGGQADEPDEQPNPYNRSGSVLTWNGEYHVLTGHYDKKAYGDKYYAVNDVKFNSAGNCFVSAGMDKKVRVWKRPQGSSGYSGGYDLDTYDGIPYEVAFQPENPDSDVVAVGVKDIHVYSNLEPTAKRTKMTLPLATEGHPNHCAGAIRWDSKRPHLLYTSSEPQDDRHDGVHKVFDVNKGKLRLTFNVHEAGDAMAVGHVLALATRGESNNFLRIFDINGFGRNCAQKAILEPFAGRVSSKEVSCITFSPDGIYLALGRSDNSVHVYDSRMLGSKGVLQKYQHQDARFVSPEHSLYGVTNVHWITQRSGQFTLLSGGEDGCVRLWNPMWSGDEPSNGRKIVEVNSDIGFFSVGDPFKEEHDLVVGDSSGEVKIFTGLLNFY</sequence>
<dbReference type="InterPro" id="IPR001680">
    <property type="entry name" value="WD40_rpt"/>
</dbReference>
<dbReference type="GO" id="GO:1990234">
    <property type="term" value="C:transferase complex"/>
    <property type="evidence" value="ECO:0007669"/>
    <property type="project" value="UniProtKB-ARBA"/>
</dbReference>
<accession>A0A9P5XMK5</accession>
<evidence type="ECO:0000256" key="4">
    <source>
        <dbReference type="SAM" id="MobiDB-lite"/>
    </source>
</evidence>
<evidence type="ECO:0000256" key="1">
    <source>
        <dbReference type="ARBA" id="ARBA00022574"/>
    </source>
</evidence>
<keyword evidence="2" id="KW-0677">Repeat</keyword>
<evidence type="ECO:0000256" key="3">
    <source>
        <dbReference type="PROSITE-ProRule" id="PRU00221"/>
    </source>
</evidence>
<dbReference type="InterPro" id="IPR015943">
    <property type="entry name" value="WD40/YVTN_repeat-like_dom_sf"/>
</dbReference>
<dbReference type="PANTHER" id="PTHR22847">
    <property type="entry name" value="WD40 REPEAT PROTEIN"/>
    <property type="match status" value="1"/>
</dbReference>
<dbReference type="PANTHER" id="PTHR22847:SF637">
    <property type="entry name" value="WD REPEAT DOMAIN 5B"/>
    <property type="match status" value="1"/>
</dbReference>
<dbReference type="PROSITE" id="PS50082">
    <property type="entry name" value="WD_REPEATS_2"/>
    <property type="match status" value="1"/>
</dbReference>
<gene>
    <name evidence="5" type="ORF">P691DRAFT_754739</name>
</gene>
<keyword evidence="6" id="KW-1185">Reference proteome</keyword>
<feature type="region of interest" description="Disordered" evidence="4">
    <location>
        <begin position="249"/>
        <end position="281"/>
    </location>
</feature>
<dbReference type="AlphaFoldDB" id="A0A9P5XMK5"/>
<dbReference type="OrthoDB" id="10248252at2759"/>
<reference evidence="5" key="1">
    <citation type="submission" date="2020-11" db="EMBL/GenBank/DDBJ databases">
        <authorList>
            <consortium name="DOE Joint Genome Institute"/>
            <person name="Ahrendt S."/>
            <person name="Riley R."/>
            <person name="Andreopoulos W."/>
            <person name="Labutti K."/>
            <person name="Pangilinan J."/>
            <person name="Ruiz-Duenas F.J."/>
            <person name="Barrasa J.M."/>
            <person name="Sanchez-Garcia M."/>
            <person name="Camarero S."/>
            <person name="Miyauchi S."/>
            <person name="Serrano A."/>
            <person name="Linde D."/>
            <person name="Babiker R."/>
            <person name="Drula E."/>
            <person name="Ayuso-Fernandez I."/>
            <person name="Pacheco R."/>
            <person name="Padilla G."/>
            <person name="Ferreira P."/>
            <person name="Barriuso J."/>
            <person name="Kellner H."/>
            <person name="Castanera R."/>
            <person name="Alfaro M."/>
            <person name="Ramirez L."/>
            <person name="Pisabarro A.G."/>
            <person name="Kuo A."/>
            <person name="Tritt A."/>
            <person name="Lipzen A."/>
            <person name="He G."/>
            <person name="Yan M."/>
            <person name="Ng V."/>
            <person name="Cullen D."/>
            <person name="Martin F."/>
            <person name="Rosso M.-N."/>
            <person name="Henrissat B."/>
            <person name="Hibbett D."/>
            <person name="Martinez A.T."/>
            <person name="Grigoriev I.V."/>
        </authorList>
    </citation>
    <scope>NUCLEOTIDE SEQUENCE</scope>
    <source>
        <strain evidence="5">MF-IS2</strain>
    </source>
</reference>
<feature type="compositionally biased region" description="Basic and acidic residues" evidence="4">
    <location>
        <begin position="150"/>
        <end position="160"/>
    </location>
</feature>
<evidence type="ECO:0000256" key="2">
    <source>
        <dbReference type="ARBA" id="ARBA00022737"/>
    </source>
</evidence>
<keyword evidence="1 3" id="KW-0853">WD repeat</keyword>
<evidence type="ECO:0000313" key="6">
    <source>
        <dbReference type="Proteomes" id="UP000807342"/>
    </source>
</evidence>
<protein>
    <submittedName>
        <fullName evidence="5">WD40 repeat-like protein</fullName>
    </submittedName>
</protein>
<feature type="region of interest" description="Disordered" evidence="4">
    <location>
        <begin position="59"/>
        <end position="114"/>
    </location>
</feature>